<evidence type="ECO:0000313" key="5">
    <source>
        <dbReference type="Proteomes" id="UP000638848"/>
    </source>
</evidence>
<evidence type="ECO:0000313" key="4">
    <source>
        <dbReference type="EMBL" id="GGG42834.1"/>
    </source>
</evidence>
<dbReference type="EMBL" id="BMEQ01000001">
    <property type="protein sequence ID" value="GGG42834.1"/>
    <property type="molecule type" value="Genomic_DNA"/>
</dbReference>
<dbReference type="Proteomes" id="UP000638848">
    <property type="component" value="Unassembled WGS sequence"/>
</dbReference>
<feature type="transmembrane region" description="Helical" evidence="2">
    <location>
        <begin position="78"/>
        <end position="98"/>
    </location>
</feature>
<keyword evidence="5" id="KW-1185">Reference proteome</keyword>
<dbReference type="SUPFAM" id="SSF81324">
    <property type="entry name" value="Voltage-gated potassium channels"/>
    <property type="match status" value="1"/>
</dbReference>
<keyword evidence="2" id="KW-0812">Transmembrane</keyword>
<dbReference type="AlphaFoldDB" id="A0A917GFN1"/>
<dbReference type="Pfam" id="PF07885">
    <property type="entry name" value="Ion_trans_2"/>
    <property type="match status" value="1"/>
</dbReference>
<proteinExistence type="predicted"/>
<reference evidence="4" key="2">
    <citation type="submission" date="2020-09" db="EMBL/GenBank/DDBJ databases">
        <authorList>
            <person name="Sun Q."/>
            <person name="Zhou Y."/>
        </authorList>
    </citation>
    <scope>NUCLEOTIDE SEQUENCE</scope>
    <source>
        <strain evidence="4">CGMCC 1.12187</strain>
    </source>
</reference>
<feature type="domain" description="Potassium channel" evidence="3">
    <location>
        <begin position="28"/>
        <end position="99"/>
    </location>
</feature>
<comment type="caution">
    <text evidence="4">The sequence shown here is derived from an EMBL/GenBank/DDBJ whole genome shotgun (WGS) entry which is preliminary data.</text>
</comment>
<feature type="transmembrane region" description="Helical" evidence="2">
    <location>
        <begin position="22"/>
        <end position="43"/>
    </location>
</feature>
<protein>
    <recommendedName>
        <fullName evidence="3">Potassium channel domain-containing protein</fullName>
    </recommendedName>
</protein>
<dbReference type="InterPro" id="IPR013099">
    <property type="entry name" value="K_chnl_dom"/>
</dbReference>
<keyword evidence="2" id="KW-1133">Transmembrane helix</keyword>
<keyword evidence="2" id="KW-0472">Membrane</keyword>
<dbReference type="Gene3D" id="1.10.287.70">
    <property type="match status" value="1"/>
</dbReference>
<accession>A0A917GFN1</accession>
<evidence type="ECO:0000256" key="2">
    <source>
        <dbReference type="SAM" id="Phobius"/>
    </source>
</evidence>
<evidence type="ECO:0000259" key="3">
    <source>
        <dbReference type="Pfam" id="PF07885"/>
    </source>
</evidence>
<feature type="region of interest" description="Disordered" evidence="1">
    <location>
        <begin position="169"/>
        <end position="188"/>
    </location>
</feature>
<reference evidence="4" key="1">
    <citation type="journal article" date="2014" name="Int. J. Syst. Evol. Microbiol.">
        <title>Complete genome sequence of Corynebacterium casei LMG S-19264T (=DSM 44701T), isolated from a smear-ripened cheese.</title>
        <authorList>
            <consortium name="US DOE Joint Genome Institute (JGI-PGF)"/>
            <person name="Walter F."/>
            <person name="Albersmeier A."/>
            <person name="Kalinowski J."/>
            <person name="Ruckert C."/>
        </authorList>
    </citation>
    <scope>NUCLEOTIDE SEQUENCE</scope>
    <source>
        <strain evidence="4">CGMCC 1.12187</strain>
    </source>
</reference>
<name>A0A917GFN1_9MICC</name>
<feature type="compositionally biased region" description="Basic and acidic residues" evidence="1">
    <location>
        <begin position="169"/>
        <end position="178"/>
    </location>
</feature>
<sequence>MPATATALTHARRVWPGIRREVLPALLLFWANLAACGLAFAALEPDDNWLVGLYWSSVTGSTTGFGDVLPSSVPSMLLTMYAIASSWVLNLVVATLLIKNVIPEPHLFTDAEQRHGQAHDAVQTAHARYQTAMLEELCGDALGKDPRGRDAYRELQQVERRLRDAQLALRHEQSERGEAPTVPHLRRR</sequence>
<gene>
    <name evidence="4" type="ORF">GCM10011374_01520</name>
</gene>
<organism evidence="4 5">
    <name type="scientific">Kocuria dechangensis</name>
    <dbReference type="NCBI Taxonomy" id="1176249"/>
    <lineage>
        <taxon>Bacteria</taxon>
        <taxon>Bacillati</taxon>
        <taxon>Actinomycetota</taxon>
        <taxon>Actinomycetes</taxon>
        <taxon>Micrococcales</taxon>
        <taxon>Micrococcaceae</taxon>
        <taxon>Kocuria</taxon>
    </lineage>
</organism>
<evidence type="ECO:0000256" key="1">
    <source>
        <dbReference type="SAM" id="MobiDB-lite"/>
    </source>
</evidence>
<dbReference type="RefSeq" id="WP_188533926.1">
    <property type="nucleotide sequence ID" value="NZ_BMEQ01000001.1"/>
</dbReference>